<keyword evidence="4" id="KW-0686">Riboflavin biosynthesis</keyword>
<comment type="catalytic activity">
    <reaction evidence="10">
        <text>GTP + 4 H2O = 2,5-diamino-6-hydroxy-4-(5-phosphoribosylamino)-pyrimidine + formate + 2 phosphate + 3 H(+)</text>
        <dbReference type="Rhea" id="RHEA:23704"/>
        <dbReference type="ChEBI" id="CHEBI:15377"/>
        <dbReference type="ChEBI" id="CHEBI:15378"/>
        <dbReference type="ChEBI" id="CHEBI:15740"/>
        <dbReference type="ChEBI" id="CHEBI:37565"/>
        <dbReference type="ChEBI" id="CHEBI:43474"/>
        <dbReference type="ChEBI" id="CHEBI:58614"/>
        <dbReference type="EC" id="3.5.4.25"/>
    </reaction>
</comment>
<dbReference type="InterPro" id="IPR032677">
    <property type="entry name" value="GTP_cyclohydro_II"/>
</dbReference>
<dbReference type="GO" id="GO:0005525">
    <property type="term" value="F:GTP binding"/>
    <property type="evidence" value="ECO:0007669"/>
    <property type="project" value="UniProtKB-KW"/>
</dbReference>
<reference evidence="12 13" key="1">
    <citation type="journal article" date="2019" name="Emerg. Microbes Infect.">
        <title>Comprehensive subspecies identification of 175 nontuberculous mycobacteria species based on 7547 genomic profiles.</title>
        <authorList>
            <person name="Matsumoto Y."/>
            <person name="Kinjo T."/>
            <person name="Motooka D."/>
            <person name="Nabeya D."/>
            <person name="Jung N."/>
            <person name="Uechi K."/>
            <person name="Horii T."/>
            <person name="Iida T."/>
            <person name="Fujita J."/>
            <person name="Nakamura S."/>
        </authorList>
    </citation>
    <scope>NUCLEOTIDE SEQUENCE [LARGE SCALE GENOMIC DNA]</scope>
    <source>
        <strain evidence="12 13">JCM 17899</strain>
    </source>
</reference>
<evidence type="ECO:0000256" key="9">
    <source>
        <dbReference type="ARBA" id="ARBA00023134"/>
    </source>
</evidence>
<dbReference type="InterPro" id="IPR000926">
    <property type="entry name" value="RibA"/>
</dbReference>
<comment type="cofactor">
    <cofactor evidence="1">
        <name>Zn(2+)</name>
        <dbReference type="ChEBI" id="CHEBI:29105"/>
    </cofactor>
</comment>
<keyword evidence="8" id="KW-0862">Zinc</keyword>
<evidence type="ECO:0000256" key="6">
    <source>
        <dbReference type="ARBA" id="ARBA00022741"/>
    </source>
</evidence>
<keyword evidence="9" id="KW-0342">GTP-binding</keyword>
<dbReference type="CDD" id="cd00641">
    <property type="entry name" value="GTP_cyclohydro2"/>
    <property type="match status" value="1"/>
</dbReference>
<evidence type="ECO:0000256" key="4">
    <source>
        <dbReference type="ARBA" id="ARBA00022619"/>
    </source>
</evidence>
<evidence type="ECO:0000313" key="13">
    <source>
        <dbReference type="Proteomes" id="UP000467193"/>
    </source>
</evidence>
<dbReference type="AlphaFoldDB" id="A0A7I7QQY5"/>
<name>A0A7I7QQY5_9MYCO</name>
<evidence type="ECO:0000256" key="7">
    <source>
        <dbReference type="ARBA" id="ARBA00022801"/>
    </source>
</evidence>
<sequence length="128" mass="13863">MTGDVFASKRCDCGAQLDLALEMIAAEGRGVVVYLRGHEGRGIGLVEKIRAYRLQDGGLDTVDANLQLGHPADARDYRVGVQILSDIGVGAMRLLTNNPAKRQAIEAHGLVIDEYVPLLMRPTAENIH</sequence>
<dbReference type="PANTHER" id="PTHR21327">
    <property type="entry name" value="GTP CYCLOHYDROLASE II-RELATED"/>
    <property type="match status" value="1"/>
</dbReference>
<evidence type="ECO:0000256" key="5">
    <source>
        <dbReference type="ARBA" id="ARBA00022723"/>
    </source>
</evidence>
<dbReference type="UniPathway" id="UPA00275"/>
<protein>
    <recommendedName>
        <fullName evidence="3">GTP cyclohydrolase II</fullName>
        <ecNumber evidence="3">3.5.4.25</ecNumber>
    </recommendedName>
</protein>
<organism evidence="12 13">
    <name type="scientific">Mycolicibacterium sediminis</name>
    <dbReference type="NCBI Taxonomy" id="1286180"/>
    <lineage>
        <taxon>Bacteria</taxon>
        <taxon>Bacillati</taxon>
        <taxon>Actinomycetota</taxon>
        <taxon>Actinomycetes</taxon>
        <taxon>Mycobacteriales</taxon>
        <taxon>Mycobacteriaceae</taxon>
        <taxon>Mycolicibacterium</taxon>
    </lineage>
</organism>
<dbReference type="NCBIfam" id="NF001591">
    <property type="entry name" value="PRK00393.1"/>
    <property type="match status" value="1"/>
</dbReference>
<dbReference type="InterPro" id="IPR036144">
    <property type="entry name" value="RibA-like_sf"/>
</dbReference>
<dbReference type="GO" id="GO:0009231">
    <property type="term" value="P:riboflavin biosynthetic process"/>
    <property type="evidence" value="ECO:0007669"/>
    <property type="project" value="UniProtKB-UniPathway"/>
</dbReference>
<dbReference type="SUPFAM" id="SSF142695">
    <property type="entry name" value="RibA-like"/>
    <property type="match status" value="1"/>
</dbReference>
<keyword evidence="5" id="KW-0479">Metal-binding</keyword>
<keyword evidence="6" id="KW-0547">Nucleotide-binding</keyword>
<evidence type="ECO:0000256" key="10">
    <source>
        <dbReference type="ARBA" id="ARBA00049295"/>
    </source>
</evidence>
<dbReference type="EC" id="3.5.4.25" evidence="3"/>
<comment type="pathway">
    <text evidence="2">Cofactor biosynthesis; riboflavin biosynthesis; 5-amino-6-(D-ribitylamino)uracil from GTP: step 1/4.</text>
</comment>
<dbReference type="Gene3D" id="3.40.50.10990">
    <property type="entry name" value="GTP cyclohydrolase II"/>
    <property type="match status" value="1"/>
</dbReference>
<evidence type="ECO:0000256" key="2">
    <source>
        <dbReference type="ARBA" id="ARBA00004853"/>
    </source>
</evidence>
<evidence type="ECO:0000256" key="8">
    <source>
        <dbReference type="ARBA" id="ARBA00022833"/>
    </source>
</evidence>
<dbReference type="GO" id="GO:0003935">
    <property type="term" value="F:GTP cyclohydrolase II activity"/>
    <property type="evidence" value="ECO:0007669"/>
    <property type="project" value="UniProtKB-EC"/>
</dbReference>
<proteinExistence type="predicted"/>
<feature type="domain" description="GTP cyclohydrolase II" evidence="11">
    <location>
        <begin position="1"/>
        <end position="117"/>
    </location>
</feature>
<gene>
    <name evidence="12" type="ORF">MSEDJ_28570</name>
</gene>
<evidence type="ECO:0000256" key="3">
    <source>
        <dbReference type="ARBA" id="ARBA00012762"/>
    </source>
</evidence>
<keyword evidence="13" id="KW-1185">Reference proteome</keyword>
<evidence type="ECO:0000256" key="1">
    <source>
        <dbReference type="ARBA" id="ARBA00001947"/>
    </source>
</evidence>
<dbReference type="Proteomes" id="UP000467193">
    <property type="component" value="Chromosome"/>
</dbReference>
<dbReference type="EMBL" id="AP022588">
    <property type="protein sequence ID" value="BBY28761.1"/>
    <property type="molecule type" value="Genomic_DNA"/>
</dbReference>
<keyword evidence="7" id="KW-0378">Hydrolase</keyword>
<accession>A0A7I7QQY5</accession>
<dbReference type="GO" id="GO:0005829">
    <property type="term" value="C:cytosol"/>
    <property type="evidence" value="ECO:0007669"/>
    <property type="project" value="TreeGrafter"/>
</dbReference>
<dbReference type="PANTHER" id="PTHR21327:SF18">
    <property type="entry name" value="3,4-DIHYDROXY-2-BUTANONE 4-PHOSPHATE SYNTHASE"/>
    <property type="match status" value="1"/>
</dbReference>
<dbReference type="Pfam" id="PF00925">
    <property type="entry name" value="GTP_cyclohydro2"/>
    <property type="match status" value="1"/>
</dbReference>
<evidence type="ECO:0000259" key="11">
    <source>
        <dbReference type="Pfam" id="PF00925"/>
    </source>
</evidence>
<dbReference type="GO" id="GO:0046872">
    <property type="term" value="F:metal ion binding"/>
    <property type="evidence" value="ECO:0007669"/>
    <property type="project" value="UniProtKB-KW"/>
</dbReference>
<evidence type="ECO:0000313" key="12">
    <source>
        <dbReference type="EMBL" id="BBY28761.1"/>
    </source>
</evidence>
<dbReference type="KEGG" id="msei:MSEDJ_28570"/>